<dbReference type="Proteomes" id="UP001431783">
    <property type="component" value="Unassembled WGS sequence"/>
</dbReference>
<reference evidence="1 2" key="1">
    <citation type="submission" date="2023-03" db="EMBL/GenBank/DDBJ databases">
        <title>Genome insight into feeding habits of ladybird beetles.</title>
        <authorList>
            <person name="Li H.-S."/>
            <person name="Huang Y.-H."/>
            <person name="Pang H."/>
        </authorList>
    </citation>
    <scope>NUCLEOTIDE SEQUENCE [LARGE SCALE GENOMIC DNA]</scope>
    <source>
        <strain evidence="1">SYSU_2023b</strain>
        <tissue evidence="1">Whole body</tissue>
    </source>
</reference>
<comment type="caution">
    <text evidence="1">The sequence shown here is derived from an EMBL/GenBank/DDBJ whole genome shotgun (WGS) entry which is preliminary data.</text>
</comment>
<organism evidence="1 2">
    <name type="scientific">Henosepilachna vigintioctopunctata</name>
    <dbReference type="NCBI Taxonomy" id="420089"/>
    <lineage>
        <taxon>Eukaryota</taxon>
        <taxon>Metazoa</taxon>
        <taxon>Ecdysozoa</taxon>
        <taxon>Arthropoda</taxon>
        <taxon>Hexapoda</taxon>
        <taxon>Insecta</taxon>
        <taxon>Pterygota</taxon>
        <taxon>Neoptera</taxon>
        <taxon>Endopterygota</taxon>
        <taxon>Coleoptera</taxon>
        <taxon>Polyphaga</taxon>
        <taxon>Cucujiformia</taxon>
        <taxon>Coccinelloidea</taxon>
        <taxon>Coccinellidae</taxon>
        <taxon>Epilachninae</taxon>
        <taxon>Epilachnini</taxon>
        <taxon>Henosepilachna</taxon>
    </lineage>
</organism>
<dbReference type="AlphaFoldDB" id="A0AAW1UMX1"/>
<evidence type="ECO:0000313" key="1">
    <source>
        <dbReference type="EMBL" id="KAK9882538.1"/>
    </source>
</evidence>
<evidence type="ECO:0000313" key="2">
    <source>
        <dbReference type="Proteomes" id="UP001431783"/>
    </source>
</evidence>
<protein>
    <submittedName>
        <fullName evidence="1">Uncharacterized protein</fullName>
    </submittedName>
</protein>
<proteinExistence type="predicted"/>
<sequence>MVVIFINHRTVGKENEQFSPTIDESMLTDDYCVPNVPNPDIPEEAPRRSQRQVKKKTFDDYITFFNGAHIDCAINDEVQDISNLPRTVAEALSRSDGY</sequence>
<accession>A0AAW1UMX1</accession>
<dbReference type="EMBL" id="JARQZJ010000077">
    <property type="protein sequence ID" value="KAK9882538.1"/>
    <property type="molecule type" value="Genomic_DNA"/>
</dbReference>
<name>A0AAW1UMX1_9CUCU</name>
<keyword evidence="2" id="KW-1185">Reference proteome</keyword>
<gene>
    <name evidence="1" type="ORF">WA026_021885</name>
</gene>